<keyword evidence="2" id="KW-1185">Reference proteome</keyword>
<organism evidence="1 2">
    <name type="scientific">Paenibacillus wynnii</name>
    <dbReference type="NCBI Taxonomy" id="268407"/>
    <lineage>
        <taxon>Bacteria</taxon>
        <taxon>Bacillati</taxon>
        <taxon>Bacillota</taxon>
        <taxon>Bacilli</taxon>
        <taxon>Bacillales</taxon>
        <taxon>Paenibacillaceae</taxon>
        <taxon>Paenibacillus</taxon>
    </lineage>
</organism>
<proteinExistence type="predicted"/>
<evidence type="ECO:0000313" key="2">
    <source>
        <dbReference type="Proteomes" id="UP000029734"/>
    </source>
</evidence>
<reference evidence="1 2" key="2">
    <citation type="submission" date="2014-10" db="EMBL/GenBank/DDBJ databases">
        <title>Comparative genomics of the Paenibacillus odorifer group.</title>
        <authorList>
            <person name="Tsai Y.-C."/>
            <person name="Martin N."/>
            <person name="Korlach J."/>
            <person name="Wiedmann M."/>
        </authorList>
    </citation>
    <scope>NUCLEOTIDE SEQUENCE [LARGE SCALE GENOMIC DNA]</scope>
    <source>
        <strain evidence="1 2">DSM 18334</strain>
    </source>
</reference>
<dbReference type="EMBL" id="JQCR01000002">
    <property type="protein sequence ID" value="KGE18522.1"/>
    <property type="molecule type" value="Genomic_DNA"/>
</dbReference>
<accession>A0A098MAF8</accession>
<dbReference type="STRING" id="268407.PWYN_03405"/>
<comment type="caution">
    <text evidence="1">The sequence shown here is derived from an EMBL/GenBank/DDBJ whole genome shotgun (WGS) entry which is preliminary data.</text>
</comment>
<sequence>MDVIQPKCVKMPKFTMCKRFYKQTLLLYDGLMNEALSKLVIANTGGINVEINLFFTPTEIVCASLLKRVVRIFCYIKREGLT</sequence>
<evidence type="ECO:0000313" key="1">
    <source>
        <dbReference type="EMBL" id="KGE18522.1"/>
    </source>
</evidence>
<name>A0A098MAF8_9BACL</name>
<gene>
    <name evidence="1" type="ORF">PWYN_03405</name>
</gene>
<dbReference type="Proteomes" id="UP000029734">
    <property type="component" value="Unassembled WGS sequence"/>
</dbReference>
<dbReference type="AlphaFoldDB" id="A0A098MAF8"/>
<protein>
    <submittedName>
        <fullName evidence="1">Uncharacterized protein</fullName>
    </submittedName>
</protein>
<reference evidence="1 2" key="1">
    <citation type="submission" date="2014-08" db="EMBL/GenBank/DDBJ databases">
        <authorList>
            <person name="den Bakker H.C."/>
        </authorList>
    </citation>
    <scope>NUCLEOTIDE SEQUENCE [LARGE SCALE GENOMIC DNA]</scope>
    <source>
        <strain evidence="1 2">DSM 18334</strain>
    </source>
</reference>